<dbReference type="RefSeq" id="WP_130066455.1">
    <property type="nucleotide sequence ID" value="NZ_SEZN01000016.1"/>
</dbReference>
<evidence type="ECO:0000313" key="1">
    <source>
        <dbReference type="EMBL" id="RYU64303.1"/>
    </source>
</evidence>
<evidence type="ECO:0000313" key="2">
    <source>
        <dbReference type="Proteomes" id="UP000294166"/>
    </source>
</evidence>
<organism evidence="1 2">
    <name type="scientific">Aliivibrio finisterrensis</name>
    <dbReference type="NCBI Taxonomy" id="511998"/>
    <lineage>
        <taxon>Bacteria</taxon>
        <taxon>Pseudomonadati</taxon>
        <taxon>Pseudomonadota</taxon>
        <taxon>Gammaproteobacteria</taxon>
        <taxon>Vibrionales</taxon>
        <taxon>Vibrionaceae</taxon>
        <taxon>Aliivibrio</taxon>
    </lineage>
</organism>
<keyword evidence="2" id="KW-1185">Reference proteome</keyword>
<protein>
    <submittedName>
        <fullName evidence="1">Fe3+-citrate ABC transporter substrate-binding protein</fullName>
    </submittedName>
</protein>
<accession>A0ABY0I5Z7</accession>
<name>A0ABY0I5Z7_9GAMM</name>
<dbReference type="Proteomes" id="UP000294166">
    <property type="component" value="Unassembled WGS sequence"/>
</dbReference>
<gene>
    <name evidence="1" type="ORF">ERW53_10200</name>
</gene>
<proteinExistence type="predicted"/>
<reference evidence="1 2" key="1">
    <citation type="submission" date="2019-02" db="EMBL/GenBank/DDBJ databases">
        <title>Genome sequences of Aliivibrio finisterrensis strains from farmed Atlantic salmon.</title>
        <authorList>
            <person name="Bowman J.P."/>
        </authorList>
    </citation>
    <scope>NUCLEOTIDE SEQUENCE [LARGE SCALE GENOMIC DNA]</scope>
    <source>
        <strain evidence="1 2">A21</strain>
    </source>
</reference>
<sequence>MSKKSNLKTNTGHRFISKSERNTAFKIHIHTPDDKLLEKSVGYKYLGEEKALKKAIKLRNQLGREMWKKHWPRILNDETLITRLPHTLEPKIINKPSPTMAEPDRKTPYYMARWTEYVDGKKKIKSVIRAITDGCKLQAYTETKRALLDAHAGEIAILKFMGRINFIDLK</sequence>
<comment type="caution">
    <text evidence="1">The sequence shown here is derived from an EMBL/GenBank/DDBJ whole genome shotgun (WGS) entry which is preliminary data.</text>
</comment>
<dbReference type="EMBL" id="SEZN01000016">
    <property type="protein sequence ID" value="RYU64303.1"/>
    <property type="molecule type" value="Genomic_DNA"/>
</dbReference>